<protein>
    <submittedName>
        <fullName evidence="4">S-layer protein</fullName>
    </submittedName>
</protein>
<dbReference type="Gene3D" id="2.130.10.30">
    <property type="entry name" value="Regulator of chromosome condensation 1/beta-lactamase-inhibitor protein II"/>
    <property type="match status" value="1"/>
</dbReference>
<name>A0A559IWQ6_9BACL</name>
<comment type="caution">
    <text evidence="4">The sequence shown here is derived from an EMBL/GenBank/DDBJ whole genome shotgun (WGS) entry which is preliminary data.</text>
</comment>
<dbReference type="PANTHER" id="PTHR43308:SF5">
    <property type="entry name" value="S-LAYER PROTEIN _ PEPTIDOGLYCAN ENDO-BETA-N-ACETYLGLUCOSAMINIDASE"/>
    <property type="match status" value="1"/>
</dbReference>
<evidence type="ECO:0000256" key="2">
    <source>
        <dbReference type="SAM" id="SignalP"/>
    </source>
</evidence>
<feature type="compositionally biased region" description="Low complexity" evidence="1">
    <location>
        <begin position="401"/>
        <end position="411"/>
    </location>
</feature>
<feature type="domain" description="SLH" evidence="3">
    <location>
        <begin position="789"/>
        <end position="852"/>
    </location>
</feature>
<keyword evidence="5" id="KW-1185">Reference proteome</keyword>
<dbReference type="Proteomes" id="UP000318102">
    <property type="component" value="Unassembled WGS sequence"/>
</dbReference>
<feature type="signal peptide" evidence="2">
    <location>
        <begin position="1"/>
        <end position="24"/>
    </location>
</feature>
<reference evidence="4 5" key="1">
    <citation type="submission" date="2019-07" db="EMBL/GenBank/DDBJ databases">
        <authorList>
            <person name="Kim J."/>
        </authorList>
    </citation>
    <scope>NUCLEOTIDE SEQUENCE [LARGE SCALE GENOMIC DNA]</scope>
    <source>
        <strain evidence="4 5">N4</strain>
    </source>
</reference>
<dbReference type="InterPro" id="IPR051465">
    <property type="entry name" value="Cell_Envelope_Struct_Comp"/>
</dbReference>
<feature type="compositionally biased region" description="Basic and acidic residues" evidence="1">
    <location>
        <begin position="385"/>
        <end position="400"/>
    </location>
</feature>
<dbReference type="RefSeq" id="WP_144987135.1">
    <property type="nucleotide sequence ID" value="NZ_VNJK01000001.1"/>
</dbReference>
<organism evidence="4 5">
    <name type="scientific">Paenibacillus agilis</name>
    <dbReference type="NCBI Taxonomy" id="3020863"/>
    <lineage>
        <taxon>Bacteria</taxon>
        <taxon>Bacillati</taxon>
        <taxon>Bacillota</taxon>
        <taxon>Bacilli</taxon>
        <taxon>Bacillales</taxon>
        <taxon>Paenibacillaceae</taxon>
        <taxon>Paenibacillus</taxon>
    </lineage>
</organism>
<keyword evidence="2" id="KW-0732">Signal</keyword>
<evidence type="ECO:0000313" key="4">
    <source>
        <dbReference type="EMBL" id="TVX92053.1"/>
    </source>
</evidence>
<dbReference type="SUPFAM" id="SSF50985">
    <property type="entry name" value="RCC1/BLIP-II"/>
    <property type="match status" value="1"/>
</dbReference>
<dbReference type="PANTHER" id="PTHR43308">
    <property type="entry name" value="OUTER MEMBRANE PROTEIN ALPHA-RELATED"/>
    <property type="match status" value="1"/>
</dbReference>
<evidence type="ECO:0000259" key="3">
    <source>
        <dbReference type="PROSITE" id="PS51272"/>
    </source>
</evidence>
<feature type="region of interest" description="Disordered" evidence="1">
    <location>
        <begin position="365"/>
        <end position="411"/>
    </location>
</feature>
<feature type="domain" description="SLH" evidence="3">
    <location>
        <begin position="729"/>
        <end position="788"/>
    </location>
</feature>
<dbReference type="InterPro" id="IPR001119">
    <property type="entry name" value="SLH_dom"/>
</dbReference>
<dbReference type="Pfam" id="PF00395">
    <property type="entry name" value="SLH"/>
    <property type="match status" value="3"/>
</dbReference>
<dbReference type="PROSITE" id="PS51272">
    <property type="entry name" value="SLH"/>
    <property type="match status" value="3"/>
</dbReference>
<feature type="domain" description="SLH" evidence="3">
    <location>
        <begin position="858"/>
        <end position="914"/>
    </location>
</feature>
<feature type="chain" id="PRO_5022186708" evidence="2">
    <location>
        <begin position="25"/>
        <end position="914"/>
    </location>
</feature>
<dbReference type="EMBL" id="VNJK01000001">
    <property type="protein sequence ID" value="TVX92053.1"/>
    <property type="molecule type" value="Genomic_DNA"/>
</dbReference>
<gene>
    <name evidence="4" type="ORF">FPZ44_02675</name>
</gene>
<proteinExistence type="predicted"/>
<dbReference type="InterPro" id="IPR009091">
    <property type="entry name" value="RCC1/BLIP-II"/>
</dbReference>
<sequence length="914" mass="101621">MKRYMAALVSLMLILTAHSGTVQAIQSDTKAVSEQQYTHVGEDYDILDEQVLSSKKDRTAWIWYINNGLSHYTSDTVYKAHMVQIPGLRDVKQIDVRRSGSSKDIRGYVALKKDGTVWYWDAKRTDNLPYPTSDPLLIKDLSNVTSFVAKFDGNYKVLFVLKSDGSVWTWGRRTGNSKNAKSSLKQMKLLDDVASLQSIGGHVFAIKKDGSVWKWRSSSYFPHNSSNSKTVEQITGLSGVVNIDLGSITSYAYKQDGTIWSWRTYRDDNAPVQVHTASDAQTIVQLDFIRDPNLGKMYAFRTDGQLWSLDNDKVFPELKDIVSVHQREPSAQKRYYVLKNDQTLWAWESASDFPKLVVFTKRMEQRGDSGTGGHQADQTGTQTDSHTDKRPDRQTGDRPKTTTTTTEPRVRTVPEISLYPYVTMLPPGGSQTISVNNLLPGTKVTYAIDDPSIGTLSYVNGTPVVVGNKPGQTIVRATATRAGYPDVTTYFMLYVADSSRLSDTYYTAVRTVPAADKQKPYIVEGLTQAGELVITAASSEQAVPVNGQVVVTPELMNRVAGTALKAKSAVEQALAENGIVLARELVVNGEVLSSPGQNGYTFKLYKDSLIGRKDIDYITVHAGDAKLMIHVATADRLFHSLPVIVIHLVNESNGGYRVQFLDEQGRELPHIASNIGLVLPAAQSDATNSSVFYTDGTTTEPIGGKFNPYKNGVEAEINRPGTYYLGDNATSFPDMEGRDPELQQAVQFLASKGIVKGKSGGKFEPDSLITRAEFTSMLVKAFYALDKTATESFSDVQSPQWHHPYIASSEKKDIVKGYPDGTFKPDKTIAREEMIAIGARYLHEKKNYYYPSNPDVYLNQFKDKKTISNWAKRTMALAVKQRLIDVPANKQIKAREAVTRGEATRMLYRLYLQL</sequence>
<dbReference type="AlphaFoldDB" id="A0A559IWQ6"/>
<dbReference type="OrthoDB" id="27389at2"/>
<accession>A0A559IWQ6</accession>
<evidence type="ECO:0000256" key="1">
    <source>
        <dbReference type="SAM" id="MobiDB-lite"/>
    </source>
</evidence>
<evidence type="ECO:0000313" key="5">
    <source>
        <dbReference type="Proteomes" id="UP000318102"/>
    </source>
</evidence>